<dbReference type="GO" id="GO:0042910">
    <property type="term" value="F:xenobiotic transmembrane transporter activity"/>
    <property type="evidence" value="ECO:0007669"/>
    <property type="project" value="InterPro"/>
</dbReference>
<feature type="transmembrane region" description="Helical" evidence="6">
    <location>
        <begin position="457"/>
        <end position="476"/>
    </location>
</feature>
<dbReference type="GeneID" id="67388373"/>
<comment type="similarity">
    <text evidence="2">Belongs to the multi antimicrobial extrusion (MATE) (TC 2.A.66.1) family.</text>
</comment>
<dbReference type="InterPro" id="IPR002528">
    <property type="entry name" value="MATE_fam"/>
</dbReference>
<proteinExistence type="inferred from homology"/>
<dbReference type="HOGENOM" id="CLU_558897_0_0_11"/>
<dbReference type="Proteomes" id="UP000002200">
    <property type="component" value="Chromosome"/>
</dbReference>
<feature type="transmembrane region" description="Helical" evidence="6">
    <location>
        <begin position="50"/>
        <end position="69"/>
    </location>
</feature>
<dbReference type="eggNOG" id="COG0534">
    <property type="taxonomic scope" value="Bacteria"/>
</dbReference>
<protein>
    <recommendedName>
        <fullName evidence="3">Probable multidrug resistance protein NorM</fullName>
    </recommendedName>
    <alternativeName>
        <fullName evidence="5">Multidrug-efflux transporter</fullName>
    </alternativeName>
</protein>
<organism evidence="7 8">
    <name type="scientific">Tropheryma whipplei (strain Twist)</name>
    <name type="common">Whipple's bacillus</name>
    <dbReference type="NCBI Taxonomy" id="203267"/>
    <lineage>
        <taxon>Bacteria</taxon>
        <taxon>Bacillati</taxon>
        <taxon>Actinomycetota</taxon>
        <taxon>Actinomycetes</taxon>
        <taxon>Micrococcales</taxon>
        <taxon>Tropherymataceae</taxon>
        <taxon>Tropheryma</taxon>
    </lineage>
</organism>
<dbReference type="PANTHER" id="PTHR43298:SF2">
    <property type="entry name" value="FMN_FAD EXPORTER YEEO-RELATED"/>
    <property type="match status" value="1"/>
</dbReference>
<keyword evidence="6" id="KW-1133">Transmembrane helix</keyword>
<dbReference type="AlphaFoldDB" id="Q83GR6"/>
<accession>Q83GR6</accession>
<feature type="transmembrane region" description="Helical" evidence="6">
    <location>
        <begin position="12"/>
        <end position="38"/>
    </location>
</feature>
<dbReference type="GO" id="GO:0005886">
    <property type="term" value="C:plasma membrane"/>
    <property type="evidence" value="ECO:0007669"/>
    <property type="project" value="TreeGrafter"/>
</dbReference>
<evidence type="ECO:0000256" key="6">
    <source>
        <dbReference type="SAM" id="Phobius"/>
    </source>
</evidence>
<dbReference type="GO" id="GO:0015297">
    <property type="term" value="F:antiporter activity"/>
    <property type="evidence" value="ECO:0007669"/>
    <property type="project" value="InterPro"/>
</dbReference>
<feature type="transmembrane region" description="Helical" evidence="6">
    <location>
        <begin position="430"/>
        <end position="451"/>
    </location>
</feature>
<feature type="transmembrane region" description="Helical" evidence="6">
    <location>
        <begin position="89"/>
        <end position="114"/>
    </location>
</feature>
<comment type="function">
    <text evidence="1">Multidrug efflux pump.</text>
</comment>
<gene>
    <name evidence="7" type="ordered locus">TWT_180</name>
</gene>
<feature type="transmembrane region" description="Helical" evidence="6">
    <location>
        <begin position="184"/>
        <end position="206"/>
    </location>
</feature>
<evidence type="ECO:0000256" key="4">
    <source>
        <dbReference type="ARBA" id="ARBA00022448"/>
    </source>
</evidence>
<sequence length="488" mass="52714">MSGLSRRQLIAYAWPLAAASLAFIVTGLTDTTVVAYYSTPALAGLTLATSIYQLFSISMLSGLTAYNILLPRTTGKDGKQRRIHGLFIVLRWLLPISCLVGLLLATIAALVLVFVTDLIWAEAARYLLVMSLNLPIALFCSSLLTTAVVWGKTKYPLAVLLVYAIINLIMDLLLVYGLGPFPRLGVLGSAIASVVSALIVAPWAVLRVRKLYLEGYPLSANRDSDTPAILESISLHKSMHKKGRVATPETQTLVLESDTPLKTPSKPVSNKQADRELFAGWGLVSLQSVMSMVLDYFAALLFTLIVSTAGAELLGSSRFGLYAETLSFMLIGSLCEAGVILLGRAFGNTPLKALGEHHSIRRTFIIYSVIIGIVIAVLSKPASLIVSPDAVIQDNSFFIVLIVSASCPLIGWCFANITLLRTNARTGMDFAGNVIAVWAAQIPVAIIGLYFMSVRGAFFGVLAYWLLRAALTHIFVKRLSKNSAKNSE</sequence>
<dbReference type="RefSeq" id="WP_011096536.1">
    <property type="nucleotide sequence ID" value="NC_004572.3"/>
</dbReference>
<dbReference type="EMBL" id="AE014184">
    <property type="protein sequence ID" value="AAO44277.1"/>
    <property type="molecule type" value="Genomic_DNA"/>
</dbReference>
<evidence type="ECO:0000256" key="3">
    <source>
        <dbReference type="ARBA" id="ARBA00020268"/>
    </source>
</evidence>
<feature type="transmembrane region" description="Helical" evidence="6">
    <location>
        <begin position="293"/>
        <end position="315"/>
    </location>
</feature>
<evidence type="ECO:0000313" key="7">
    <source>
        <dbReference type="EMBL" id="AAO44277.1"/>
    </source>
</evidence>
<feature type="transmembrane region" description="Helical" evidence="6">
    <location>
        <begin position="157"/>
        <end position="178"/>
    </location>
</feature>
<dbReference type="STRING" id="203267.TWT_180"/>
<name>Q83GR6_TROWT</name>
<evidence type="ECO:0000256" key="5">
    <source>
        <dbReference type="ARBA" id="ARBA00031636"/>
    </source>
</evidence>
<dbReference type="KEGG" id="twh:TWT_180"/>
<dbReference type="PANTHER" id="PTHR43298">
    <property type="entry name" value="MULTIDRUG RESISTANCE PROTEIN NORM-RELATED"/>
    <property type="match status" value="1"/>
</dbReference>
<evidence type="ECO:0000256" key="1">
    <source>
        <dbReference type="ARBA" id="ARBA00003408"/>
    </source>
</evidence>
<evidence type="ECO:0000256" key="2">
    <source>
        <dbReference type="ARBA" id="ARBA00010199"/>
    </source>
</evidence>
<feature type="transmembrane region" description="Helical" evidence="6">
    <location>
        <begin position="321"/>
        <end position="343"/>
    </location>
</feature>
<feature type="transmembrane region" description="Helical" evidence="6">
    <location>
        <begin position="364"/>
        <end position="385"/>
    </location>
</feature>
<keyword evidence="4" id="KW-0813">Transport</keyword>
<keyword evidence="6" id="KW-0812">Transmembrane</keyword>
<keyword evidence="6" id="KW-0472">Membrane</keyword>
<feature type="transmembrane region" description="Helical" evidence="6">
    <location>
        <begin position="397"/>
        <end position="418"/>
    </location>
</feature>
<dbReference type="Pfam" id="PF01554">
    <property type="entry name" value="MatE"/>
    <property type="match status" value="1"/>
</dbReference>
<feature type="transmembrane region" description="Helical" evidence="6">
    <location>
        <begin position="126"/>
        <end position="150"/>
    </location>
</feature>
<evidence type="ECO:0000313" key="8">
    <source>
        <dbReference type="Proteomes" id="UP000002200"/>
    </source>
</evidence>
<reference evidence="7 8" key="1">
    <citation type="journal article" date="2003" name="Genome Res.">
        <title>Tropheryma whipplei twist: a human pathogenic Actinobacteria with a reduced genome.</title>
        <authorList>
            <person name="Raoult D."/>
            <person name="Ogata H."/>
            <person name="Audic S."/>
            <person name="Robert C."/>
            <person name="Suhre K."/>
            <person name="Drancourt M."/>
            <person name="Claverie J.-M."/>
        </authorList>
    </citation>
    <scope>NUCLEOTIDE SEQUENCE [LARGE SCALE GENOMIC DNA]</scope>
    <source>
        <strain evidence="7 8">Twist</strain>
    </source>
</reference>
<dbReference type="InterPro" id="IPR050222">
    <property type="entry name" value="MATE_MdtK"/>
</dbReference>
<keyword evidence="8" id="KW-1185">Reference proteome</keyword>